<proteinExistence type="predicted"/>
<gene>
    <name evidence="2" type="ORF">SAMN02982931_00999</name>
</gene>
<dbReference type="Proteomes" id="UP000199071">
    <property type="component" value="Unassembled WGS sequence"/>
</dbReference>
<dbReference type="STRING" id="665467.SAMN02982931_00999"/>
<evidence type="ECO:0008006" key="4">
    <source>
        <dbReference type="Google" id="ProtNLM"/>
    </source>
</evidence>
<dbReference type="AlphaFoldDB" id="A0A1G6AY19"/>
<keyword evidence="3" id="KW-1185">Reference proteome</keyword>
<sequence>MLRNIMLVAGFTVAMTAPGFAAEWFVIRGADGCFVTDQKSAGEDAVSKGYASEAEATEEMKAIAACDEANTNLDPDEDRDTGQ</sequence>
<name>A0A1G6AY19_9HYPH</name>
<keyword evidence="1" id="KW-0732">Signal</keyword>
<evidence type="ECO:0000313" key="3">
    <source>
        <dbReference type="Proteomes" id="UP000199071"/>
    </source>
</evidence>
<feature type="chain" id="PRO_5011637416" description="DUF4189 domain-containing protein" evidence="1">
    <location>
        <begin position="22"/>
        <end position="83"/>
    </location>
</feature>
<dbReference type="RefSeq" id="WP_090875146.1">
    <property type="nucleotide sequence ID" value="NZ_FMXQ01000002.1"/>
</dbReference>
<reference evidence="2 3" key="1">
    <citation type="submission" date="2016-10" db="EMBL/GenBank/DDBJ databases">
        <authorList>
            <person name="de Groot N.N."/>
        </authorList>
    </citation>
    <scope>NUCLEOTIDE SEQUENCE [LARGE SCALE GENOMIC DNA]</scope>
    <source>
        <strain evidence="2 3">ATCC 35022</strain>
    </source>
</reference>
<accession>A0A1G6AY19</accession>
<protein>
    <recommendedName>
        <fullName evidence="4">DUF4189 domain-containing protein</fullName>
    </recommendedName>
</protein>
<evidence type="ECO:0000256" key="1">
    <source>
        <dbReference type="SAM" id="SignalP"/>
    </source>
</evidence>
<organism evidence="2 3">
    <name type="scientific">Bauldia litoralis</name>
    <dbReference type="NCBI Taxonomy" id="665467"/>
    <lineage>
        <taxon>Bacteria</taxon>
        <taxon>Pseudomonadati</taxon>
        <taxon>Pseudomonadota</taxon>
        <taxon>Alphaproteobacteria</taxon>
        <taxon>Hyphomicrobiales</taxon>
        <taxon>Kaistiaceae</taxon>
        <taxon>Bauldia</taxon>
    </lineage>
</organism>
<dbReference type="EMBL" id="FMXQ01000002">
    <property type="protein sequence ID" value="SDB13306.1"/>
    <property type="molecule type" value="Genomic_DNA"/>
</dbReference>
<feature type="signal peptide" evidence="1">
    <location>
        <begin position="1"/>
        <end position="21"/>
    </location>
</feature>
<evidence type="ECO:0000313" key="2">
    <source>
        <dbReference type="EMBL" id="SDB13306.1"/>
    </source>
</evidence>